<protein>
    <submittedName>
        <fullName evidence="2">Uncharacterized protein</fullName>
    </submittedName>
</protein>
<dbReference type="EMBL" id="KB467832">
    <property type="protein sequence ID" value="PCH34560.1"/>
    <property type="molecule type" value="Genomic_DNA"/>
</dbReference>
<feature type="region of interest" description="Disordered" evidence="1">
    <location>
        <begin position="34"/>
        <end position="117"/>
    </location>
</feature>
<dbReference type="STRING" id="742152.A0A2H3IX39"/>
<organism evidence="2 3">
    <name type="scientific">Wolfiporia cocos (strain MD-104)</name>
    <name type="common">Brown rot fungus</name>
    <dbReference type="NCBI Taxonomy" id="742152"/>
    <lineage>
        <taxon>Eukaryota</taxon>
        <taxon>Fungi</taxon>
        <taxon>Dikarya</taxon>
        <taxon>Basidiomycota</taxon>
        <taxon>Agaricomycotina</taxon>
        <taxon>Agaricomycetes</taxon>
        <taxon>Polyporales</taxon>
        <taxon>Phaeolaceae</taxon>
        <taxon>Wolfiporia</taxon>
    </lineage>
</organism>
<proteinExistence type="predicted"/>
<dbReference type="OMA" id="VWRRCIC"/>
<gene>
    <name evidence="2" type="ORF">WOLCODRAFT_27282</name>
</gene>
<feature type="compositionally biased region" description="Low complexity" evidence="1">
    <location>
        <begin position="90"/>
        <end position="104"/>
    </location>
</feature>
<evidence type="ECO:0000313" key="3">
    <source>
        <dbReference type="Proteomes" id="UP000218811"/>
    </source>
</evidence>
<dbReference type="OrthoDB" id="3226064at2759"/>
<evidence type="ECO:0000313" key="2">
    <source>
        <dbReference type="EMBL" id="PCH34560.1"/>
    </source>
</evidence>
<keyword evidence="3" id="KW-1185">Reference proteome</keyword>
<name>A0A2H3IX39_WOLCO</name>
<evidence type="ECO:0000256" key="1">
    <source>
        <dbReference type="SAM" id="MobiDB-lite"/>
    </source>
</evidence>
<dbReference type="Proteomes" id="UP000218811">
    <property type="component" value="Unassembled WGS sequence"/>
</dbReference>
<reference evidence="2 3" key="1">
    <citation type="journal article" date="2012" name="Science">
        <title>The Paleozoic origin of enzymatic lignin decomposition reconstructed from 31 fungal genomes.</title>
        <authorList>
            <person name="Floudas D."/>
            <person name="Binder M."/>
            <person name="Riley R."/>
            <person name="Barry K."/>
            <person name="Blanchette R.A."/>
            <person name="Henrissat B."/>
            <person name="Martinez A.T."/>
            <person name="Otillar R."/>
            <person name="Spatafora J.W."/>
            <person name="Yadav J.S."/>
            <person name="Aerts A."/>
            <person name="Benoit I."/>
            <person name="Boyd A."/>
            <person name="Carlson A."/>
            <person name="Copeland A."/>
            <person name="Coutinho P.M."/>
            <person name="de Vries R.P."/>
            <person name="Ferreira P."/>
            <person name="Findley K."/>
            <person name="Foster B."/>
            <person name="Gaskell J."/>
            <person name="Glotzer D."/>
            <person name="Gorecki P."/>
            <person name="Heitman J."/>
            <person name="Hesse C."/>
            <person name="Hori C."/>
            <person name="Igarashi K."/>
            <person name="Jurgens J.A."/>
            <person name="Kallen N."/>
            <person name="Kersten P."/>
            <person name="Kohler A."/>
            <person name="Kuees U."/>
            <person name="Kumar T.K.A."/>
            <person name="Kuo A."/>
            <person name="LaButti K."/>
            <person name="Larrondo L.F."/>
            <person name="Lindquist E."/>
            <person name="Ling A."/>
            <person name="Lombard V."/>
            <person name="Lucas S."/>
            <person name="Lundell T."/>
            <person name="Martin R."/>
            <person name="McLaughlin D.J."/>
            <person name="Morgenstern I."/>
            <person name="Morin E."/>
            <person name="Murat C."/>
            <person name="Nagy L.G."/>
            <person name="Nolan M."/>
            <person name="Ohm R.A."/>
            <person name="Patyshakuliyeva A."/>
            <person name="Rokas A."/>
            <person name="Ruiz-Duenas F.J."/>
            <person name="Sabat G."/>
            <person name="Salamov A."/>
            <person name="Samejima M."/>
            <person name="Schmutz J."/>
            <person name="Slot J.C."/>
            <person name="St John F."/>
            <person name="Stenlid J."/>
            <person name="Sun H."/>
            <person name="Sun S."/>
            <person name="Syed K."/>
            <person name="Tsang A."/>
            <person name="Wiebenga A."/>
            <person name="Young D."/>
            <person name="Pisabarro A."/>
            <person name="Eastwood D.C."/>
            <person name="Martin F."/>
            <person name="Cullen D."/>
            <person name="Grigoriev I.V."/>
            <person name="Hibbett D.S."/>
        </authorList>
    </citation>
    <scope>NUCLEOTIDE SEQUENCE [LARGE SCALE GENOMIC DNA]</scope>
    <source>
        <strain evidence="2 3">MD-104</strain>
    </source>
</reference>
<accession>A0A2H3IX39</accession>
<dbReference type="AlphaFoldDB" id="A0A2H3IX39"/>
<sequence length="362" mass="38777">MSVLAQRRRARRLARMRVYNLRYLSARRGWGPFHPADEPPQAPVVVATAHNSEQGHDSDGESAEDSSERSGSDMDSESSDQHASDEDSAASDAGSAKEPSSAAPAPAPAPTQPGLPSDAQLYPDWAYLAAIRTIVEANLREAVGPNELNGLLWLDGLRMGSAPMDISEGAPVAADVAEPMVQFGQLKGKERAQSVNLGGPGASKPSVTIPGEGWDWAGVTGVWRRCICWMDYRDLVLHNLSSQFDETSLQEAVRIVPMRLRVASYSPSSVAAYPDRPTIHFEGETAGTSANNQVRKVRGSVSVIADGSVKWAIKLEDSSLNWVSIGVQIGGPTTAMGVLGIWTGASHERVEPLGPFWAWKVG</sequence>